<dbReference type="CDD" id="cd04056">
    <property type="entry name" value="Peptidases_S53"/>
    <property type="match status" value="1"/>
</dbReference>
<dbReference type="Proteomes" id="UP001296104">
    <property type="component" value="Unassembled WGS sequence"/>
</dbReference>
<name>A0AAI8Z7C7_9PEZI</name>
<dbReference type="AlphaFoldDB" id="A0AAI8Z7C7"/>
<feature type="chain" id="PRO_5042557762" evidence="3">
    <location>
        <begin position="16"/>
        <end position="557"/>
    </location>
</feature>
<keyword evidence="6" id="KW-1185">Reference proteome</keyword>
<dbReference type="GO" id="GO:0004252">
    <property type="term" value="F:serine-type endopeptidase activity"/>
    <property type="evidence" value="ECO:0007669"/>
    <property type="project" value="InterPro"/>
</dbReference>
<comment type="cofactor">
    <cofactor evidence="1">
        <name>Ca(2+)</name>
        <dbReference type="ChEBI" id="CHEBI:29108"/>
    </cofactor>
    <text evidence="1">Binds 1 Ca(2+) ion per subunit.</text>
</comment>
<dbReference type="EMBL" id="CAVMBE010000094">
    <property type="protein sequence ID" value="CAK4033796.1"/>
    <property type="molecule type" value="Genomic_DNA"/>
</dbReference>
<dbReference type="InterPro" id="IPR050819">
    <property type="entry name" value="Tripeptidyl-peptidase_I"/>
</dbReference>
<feature type="domain" description="Peptidase S53" evidence="4">
    <location>
        <begin position="131"/>
        <end position="534"/>
    </location>
</feature>
<feature type="region of interest" description="Disordered" evidence="2">
    <location>
        <begin position="83"/>
        <end position="106"/>
    </location>
</feature>
<organism evidence="5 6">
    <name type="scientific">Lecanosticta acicola</name>
    <dbReference type="NCBI Taxonomy" id="111012"/>
    <lineage>
        <taxon>Eukaryota</taxon>
        <taxon>Fungi</taxon>
        <taxon>Dikarya</taxon>
        <taxon>Ascomycota</taxon>
        <taxon>Pezizomycotina</taxon>
        <taxon>Dothideomycetes</taxon>
        <taxon>Dothideomycetidae</taxon>
        <taxon>Mycosphaerellales</taxon>
        <taxon>Mycosphaerellaceae</taxon>
        <taxon>Lecanosticta</taxon>
    </lineage>
</organism>
<proteinExistence type="predicted"/>
<feature type="compositionally biased region" description="Basic and acidic residues" evidence="2">
    <location>
        <begin position="84"/>
        <end position="103"/>
    </location>
</feature>
<keyword evidence="1" id="KW-0106">Calcium</keyword>
<dbReference type="Gene3D" id="3.40.50.200">
    <property type="entry name" value="Peptidase S8/S53 domain"/>
    <property type="match status" value="1"/>
</dbReference>
<evidence type="ECO:0000313" key="6">
    <source>
        <dbReference type="Proteomes" id="UP001296104"/>
    </source>
</evidence>
<evidence type="ECO:0000313" key="5">
    <source>
        <dbReference type="EMBL" id="CAK4033796.1"/>
    </source>
</evidence>
<evidence type="ECO:0000256" key="1">
    <source>
        <dbReference type="PROSITE-ProRule" id="PRU01032"/>
    </source>
</evidence>
<keyword evidence="3" id="KW-0732">Signal</keyword>
<feature type="signal peptide" evidence="3">
    <location>
        <begin position="1"/>
        <end position="15"/>
    </location>
</feature>
<dbReference type="GO" id="GO:0006508">
    <property type="term" value="P:proteolysis"/>
    <property type="evidence" value="ECO:0007669"/>
    <property type="project" value="InterPro"/>
</dbReference>
<reference evidence="5" key="1">
    <citation type="submission" date="2023-11" db="EMBL/GenBank/DDBJ databases">
        <authorList>
            <person name="Alioto T."/>
            <person name="Alioto T."/>
            <person name="Gomez Garrido J."/>
        </authorList>
    </citation>
    <scope>NUCLEOTIDE SEQUENCE</scope>
</reference>
<gene>
    <name evidence="5" type="ORF">LECACI_7A008954</name>
</gene>
<dbReference type="GO" id="GO:0046872">
    <property type="term" value="F:metal ion binding"/>
    <property type="evidence" value="ECO:0007669"/>
    <property type="project" value="UniProtKB-UniRule"/>
</dbReference>
<sequence>MKSFVALSFLTVVAGDLSARQVAQQGRKESVEATPQERRVDSHLLRNILRRVSDPEDVCYGSFLDRDDVDELFPRSTWSSSQSQKRDTVDADKKVSSHVRDSHGQSLSLDRSNVFQELRSESQTSDCTNTFWTPECLRRLYGVTDYEPSSSSGSRVAWAAFFGMGARYEDVLQYEETYNIPRRNFTIEMVSGGSASQDISDPAQRPNLHSTDLDAFDIVALTKGRLPLLQYSVGGMSPPYRPNAAGPTQDDNSNEPYLELFEYMLGKTNEEVPQVLTMSFSDDEQTVPLEYAEQVCNAIGLLGLRGITVIQTLAGKGPGSVCLSNDGDERPEFTPQFPASCPYITGVGEVNQSDPLVTWNISSGGFSNLFPRPWYQEEATERYFENYADKDALEYYRPFFNRSGRASPDLSLMGFSPEYQGDFTSPRPQPSGGTRGNAAWAGLVALLNDSRLRAGLPAMGFINPWLYKTGIRGLTDVTQGGSLGCMGENIQFHRPISGSQRIPWVGWNATEGWDPATGLGFPDFQRLQRLAMQIDVDRKKCPPRWWKYPWYWQTGIS</sequence>
<comment type="caution">
    <text evidence="5">The sequence shown here is derived from an EMBL/GenBank/DDBJ whole genome shotgun (WGS) entry which is preliminary data.</text>
</comment>
<evidence type="ECO:0000256" key="2">
    <source>
        <dbReference type="SAM" id="MobiDB-lite"/>
    </source>
</evidence>
<dbReference type="SUPFAM" id="SSF52743">
    <property type="entry name" value="Subtilisin-like"/>
    <property type="match status" value="1"/>
</dbReference>
<keyword evidence="1" id="KW-0479">Metal-binding</keyword>
<dbReference type="PANTHER" id="PTHR14218:SF34">
    <property type="entry name" value="TRIPEPTIDYL-PEPTIDASE SED4"/>
    <property type="match status" value="1"/>
</dbReference>
<evidence type="ECO:0000256" key="3">
    <source>
        <dbReference type="SAM" id="SignalP"/>
    </source>
</evidence>
<dbReference type="InterPro" id="IPR036852">
    <property type="entry name" value="Peptidase_S8/S53_dom_sf"/>
</dbReference>
<feature type="binding site" evidence="1">
    <location>
        <position position="512"/>
    </location>
    <ligand>
        <name>Ca(2+)</name>
        <dbReference type="ChEBI" id="CHEBI:29108"/>
    </ligand>
</feature>
<feature type="binding site" evidence="1">
    <location>
        <position position="476"/>
    </location>
    <ligand>
        <name>Ca(2+)</name>
        <dbReference type="ChEBI" id="CHEBI:29108"/>
    </ligand>
</feature>
<protein>
    <submittedName>
        <fullName evidence="5">Tripeptidyl peptidase A</fullName>
    </submittedName>
</protein>
<evidence type="ECO:0000259" key="4">
    <source>
        <dbReference type="PROSITE" id="PS51695"/>
    </source>
</evidence>
<dbReference type="PROSITE" id="PS51695">
    <property type="entry name" value="SEDOLISIN"/>
    <property type="match status" value="1"/>
</dbReference>
<feature type="binding site" evidence="1">
    <location>
        <position position="514"/>
    </location>
    <ligand>
        <name>Ca(2+)</name>
        <dbReference type="ChEBI" id="CHEBI:29108"/>
    </ligand>
</feature>
<dbReference type="InterPro" id="IPR030400">
    <property type="entry name" value="Sedolisin_dom"/>
</dbReference>
<comment type="caution">
    <text evidence="1">Lacks conserved residue(s) required for the propagation of feature annotation.</text>
</comment>
<dbReference type="PANTHER" id="PTHR14218">
    <property type="entry name" value="PROTEASE S8 TRIPEPTIDYL PEPTIDASE I CLN2"/>
    <property type="match status" value="1"/>
</dbReference>
<feature type="binding site" evidence="1">
    <location>
        <position position="477"/>
    </location>
    <ligand>
        <name>Ca(2+)</name>
        <dbReference type="ChEBI" id="CHEBI:29108"/>
    </ligand>
</feature>
<accession>A0AAI8Z7C7</accession>
<dbReference type="GO" id="GO:0008240">
    <property type="term" value="F:tripeptidyl-peptidase activity"/>
    <property type="evidence" value="ECO:0007669"/>
    <property type="project" value="TreeGrafter"/>
</dbReference>